<sequence length="127" mass="13849">MFCPKLVFAHPSFLYLSPFPACADKSIHVTGNVENSFCIIALCSVSVCGSVSVLTMIYFCPGKSPNFSLGQHIFPGFRRSRGQTESGILRAGAVVCSVHIHAQNMNRERAYNHHSIPICGEICCNAQ</sequence>
<dbReference type="EMBL" id="GGFL01008343">
    <property type="protein sequence ID" value="MBW72521.1"/>
    <property type="molecule type" value="Transcribed_RNA"/>
</dbReference>
<dbReference type="AlphaFoldDB" id="A0A2M4D4U0"/>
<proteinExistence type="predicted"/>
<accession>A0A2M4D4U0</accession>
<organism evidence="2">
    <name type="scientific">Anopheles darlingi</name>
    <name type="common">Mosquito</name>
    <dbReference type="NCBI Taxonomy" id="43151"/>
    <lineage>
        <taxon>Eukaryota</taxon>
        <taxon>Metazoa</taxon>
        <taxon>Ecdysozoa</taxon>
        <taxon>Arthropoda</taxon>
        <taxon>Hexapoda</taxon>
        <taxon>Insecta</taxon>
        <taxon>Pterygota</taxon>
        <taxon>Neoptera</taxon>
        <taxon>Endopterygota</taxon>
        <taxon>Diptera</taxon>
        <taxon>Nematocera</taxon>
        <taxon>Culicoidea</taxon>
        <taxon>Culicidae</taxon>
        <taxon>Anophelinae</taxon>
        <taxon>Anopheles</taxon>
    </lineage>
</organism>
<keyword evidence="1" id="KW-0812">Transmembrane</keyword>
<reference evidence="2" key="1">
    <citation type="submission" date="2018-01" db="EMBL/GenBank/DDBJ databases">
        <title>An insight into the sialome of Amazonian anophelines.</title>
        <authorList>
            <person name="Ribeiro J.M."/>
            <person name="Scarpassa V."/>
            <person name="Calvo E."/>
        </authorList>
    </citation>
    <scope>NUCLEOTIDE SEQUENCE</scope>
</reference>
<evidence type="ECO:0000313" key="2">
    <source>
        <dbReference type="EMBL" id="MBW72521.1"/>
    </source>
</evidence>
<keyword evidence="1" id="KW-1133">Transmembrane helix</keyword>
<evidence type="ECO:0000256" key="1">
    <source>
        <dbReference type="SAM" id="Phobius"/>
    </source>
</evidence>
<feature type="transmembrane region" description="Helical" evidence="1">
    <location>
        <begin position="39"/>
        <end position="59"/>
    </location>
</feature>
<protein>
    <submittedName>
        <fullName evidence="2">Uncharacterized protein</fullName>
    </submittedName>
</protein>
<name>A0A2M4D4U0_ANODA</name>
<keyword evidence="1" id="KW-0472">Membrane</keyword>